<dbReference type="PANTHER" id="PTHR18952:SF265">
    <property type="entry name" value="CARBONIC ANHYDRASE"/>
    <property type="match status" value="1"/>
</dbReference>
<protein>
    <recommendedName>
        <fullName evidence="2">carbonic anhydrase</fullName>
        <ecNumber evidence="2">4.2.1.1</ecNumber>
    </recommendedName>
</protein>
<dbReference type="PROSITE" id="PS51144">
    <property type="entry name" value="ALPHA_CA_2"/>
    <property type="match status" value="1"/>
</dbReference>
<dbReference type="Proteomes" id="UP000516369">
    <property type="component" value="Chromosome"/>
</dbReference>
<dbReference type="Gene3D" id="3.10.200.10">
    <property type="entry name" value="Alpha carbonic anhydrase"/>
    <property type="match status" value="1"/>
</dbReference>
<keyword evidence="5" id="KW-0456">Lyase</keyword>
<reference evidence="8 9" key="1">
    <citation type="submission" date="2020-05" db="EMBL/GenBank/DDBJ databases">
        <title>Complete closed genome sequence of Defluviicoccus vanus.</title>
        <authorList>
            <person name="Bessarab I."/>
            <person name="Arumugam K."/>
            <person name="Maszenan A.M."/>
            <person name="Seviour R.J."/>
            <person name="Williams R.B."/>
        </authorList>
    </citation>
    <scope>NUCLEOTIDE SEQUENCE [LARGE SCALE GENOMIC DNA]</scope>
    <source>
        <strain evidence="8 9">Ben 114</strain>
    </source>
</reference>
<dbReference type="GO" id="GO:0004089">
    <property type="term" value="F:carbonate dehydratase activity"/>
    <property type="evidence" value="ECO:0007669"/>
    <property type="project" value="UniProtKB-EC"/>
</dbReference>
<dbReference type="EMBL" id="CP053923">
    <property type="protein sequence ID" value="QNT69660.1"/>
    <property type="molecule type" value="Genomic_DNA"/>
</dbReference>
<dbReference type="EC" id="4.2.1.1" evidence="2"/>
<dbReference type="RefSeq" id="WP_190260178.1">
    <property type="nucleotide sequence ID" value="NZ_CP053923.1"/>
</dbReference>
<proteinExistence type="inferred from homology"/>
<dbReference type="CDD" id="cd03124">
    <property type="entry name" value="alpha_CA_prokaryotic_like"/>
    <property type="match status" value="1"/>
</dbReference>
<organism evidence="8 9">
    <name type="scientific">Defluviicoccus vanus</name>
    <dbReference type="NCBI Taxonomy" id="111831"/>
    <lineage>
        <taxon>Bacteria</taxon>
        <taxon>Pseudomonadati</taxon>
        <taxon>Pseudomonadota</taxon>
        <taxon>Alphaproteobacteria</taxon>
        <taxon>Rhodospirillales</taxon>
        <taxon>Rhodospirillaceae</taxon>
        <taxon>Defluviicoccus</taxon>
    </lineage>
</organism>
<evidence type="ECO:0000256" key="3">
    <source>
        <dbReference type="ARBA" id="ARBA00022723"/>
    </source>
</evidence>
<evidence type="ECO:0000256" key="2">
    <source>
        <dbReference type="ARBA" id="ARBA00012925"/>
    </source>
</evidence>
<evidence type="ECO:0000256" key="5">
    <source>
        <dbReference type="ARBA" id="ARBA00023239"/>
    </source>
</evidence>
<keyword evidence="9" id="KW-1185">Reference proteome</keyword>
<dbReference type="GO" id="GO:0008270">
    <property type="term" value="F:zinc ion binding"/>
    <property type="evidence" value="ECO:0007669"/>
    <property type="project" value="InterPro"/>
</dbReference>
<gene>
    <name evidence="8" type="ORF">HQ394_10400</name>
</gene>
<evidence type="ECO:0000256" key="6">
    <source>
        <dbReference type="ARBA" id="ARBA00048348"/>
    </source>
</evidence>
<sequence length="257" mass="27403">MNRRTFVHGVMGIVACPLCAGLLGRSAVASDAKPHWSYEGSNGPAAWGELESAYAVCGTGRQQSPIDLSHAITAELDAASVNWQPISHGIILNNGHTIQINTPDAGGLSLDGAEYKLAQFHFHHLSEHAVDGKRSPMEVHFVHKATSGDGLTVLGVFLVEGTENSVLAPLWAAMPEHEGEKPLVSSIDAKGLLPSSSAAYRYEGSLTTPPCSEIVNWVVLKEPVTASAAQIAAFAKLFPNNARPIQPLNRRFILSIQ</sequence>
<feature type="domain" description="Alpha-carbonic anhydrase" evidence="7">
    <location>
        <begin position="34"/>
        <end position="257"/>
    </location>
</feature>
<dbReference type="Pfam" id="PF00194">
    <property type="entry name" value="Carb_anhydrase"/>
    <property type="match status" value="1"/>
</dbReference>
<evidence type="ECO:0000259" key="7">
    <source>
        <dbReference type="PROSITE" id="PS51144"/>
    </source>
</evidence>
<accession>A0A7H1N1S4</accession>
<dbReference type="InterPro" id="IPR001148">
    <property type="entry name" value="CA_dom"/>
</dbReference>
<evidence type="ECO:0000313" key="8">
    <source>
        <dbReference type="EMBL" id="QNT69660.1"/>
    </source>
</evidence>
<dbReference type="SUPFAM" id="SSF51069">
    <property type="entry name" value="Carbonic anhydrase"/>
    <property type="match status" value="1"/>
</dbReference>
<dbReference type="InterPro" id="IPR036398">
    <property type="entry name" value="CA_dom_sf"/>
</dbReference>
<evidence type="ECO:0000256" key="4">
    <source>
        <dbReference type="ARBA" id="ARBA00022833"/>
    </source>
</evidence>
<dbReference type="SMART" id="SM01057">
    <property type="entry name" value="Carb_anhydrase"/>
    <property type="match status" value="1"/>
</dbReference>
<dbReference type="PROSITE" id="PS51257">
    <property type="entry name" value="PROKAR_LIPOPROTEIN"/>
    <property type="match status" value="1"/>
</dbReference>
<evidence type="ECO:0000313" key="9">
    <source>
        <dbReference type="Proteomes" id="UP000516369"/>
    </source>
</evidence>
<dbReference type="KEGG" id="dvn:HQ394_10400"/>
<dbReference type="PANTHER" id="PTHR18952">
    <property type="entry name" value="CARBONIC ANHYDRASE"/>
    <property type="match status" value="1"/>
</dbReference>
<comment type="similarity">
    <text evidence="1">Belongs to the alpha-carbonic anhydrase family.</text>
</comment>
<name>A0A7H1N1S4_9PROT</name>
<dbReference type="InterPro" id="IPR023561">
    <property type="entry name" value="Carbonic_anhydrase_a-class"/>
</dbReference>
<comment type="catalytic activity">
    <reaction evidence="6">
        <text>hydrogencarbonate + H(+) = CO2 + H2O</text>
        <dbReference type="Rhea" id="RHEA:10748"/>
        <dbReference type="ChEBI" id="CHEBI:15377"/>
        <dbReference type="ChEBI" id="CHEBI:15378"/>
        <dbReference type="ChEBI" id="CHEBI:16526"/>
        <dbReference type="ChEBI" id="CHEBI:17544"/>
        <dbReference type="EC" id="4.2.1.1"/>
    </reaction>
</comment>
<keyword evidence="4" id="KW-0862">Zinc</keyword>
<dbReference type="InterPro" id="IPR041891">
    <property type="entry name" value="Alpha_CA_prokaryot-like"/>
</dbReference>
<dbReference type="AlphaFoldDB" id="A0A7H1N1S4"/>
<evidence type="ECO:0000256" key="1">
    <source>
        <dbReference type="ARBA" id="ARBA00010718"/>
    </source>
</evidence>
<keyword evidence="3" id="KW-0479">Metal-binding</keyword>